<comment type="caution">
    <text evidence="7">The sequence shown here is derived from an EMBL/GenBank/DDBJ whole genome shotgun (WGS) entry which is preliminary data.</text>
</comment>
<evidence type="ECO:0000256" key="4">
    <source>
        <dbReference type="ARBA" id="ARBA00023136"/>
    </source>
</evidence>
<keyword evidence="1 6" id="KW-0812">Transmembrane</keyword>
<evidence type="ECO:0000256" key="2">
    <source>
        <dbReference type="ARBA" id="ARBA00022824"/>
    </source>
</evidence>
<dbReference type="Proteomes" id="UP000287166">
    <property type="component" value="Unassembled WGS sequence"/>
</dbReference>
<evidence type="ECO:0000256" key="1">
    <source>
        <dbReference type="ARBA" id="ARBA00022692"/>
    </source>
</evidence>
<keyword evidence="2" id="KW-0256">Endoplasmic reticulum</keyword>
<feature type="transmembrane region" description="Helical" evidence="6">
    <location>
        <begin position="53"/>
        <end position="75"/>
    </location>
</feature>
<dbReference type="GO" id="GO:0031410">
    <property type="term" value="C:cytoplasmic vesicle"/>
    <property type="evidence" value="ECO:0007669"/>
    <property type="project" value="UniProtKB-KW"/>
</dbReference>
<dbReference type="GeneID" id="38776653"/>
<keyword evidence="3 6" id="KW-1133">Transmembrane helix</keyword>
<evidence type="ECO:0000256" key="3">
    <source>
        <dbReference type="ARBA" id="ARBA00022989"/>
    </source>
</evidence>
<gene>
    <name evidence="7" type="ORF">SCP_0209370</name>
</gene>
<evidence type="ECO:0000313" key="8">
    <source>
        <dbReference type="Proteomes" id="UP000287166"/>
    </source>
</evidence>
<dbReference type="STRING" id="139825.A0A401GC20"/>
<keyword evidence="5" id="KW-0968">Cytoplasmic vesicle</keyword>
<feature type="transmembrane region" description="Helical" evidence="6">
    <location>
        <begin position="20"/>
        <end position="41"/>
    </location>
</feature>
<protein>
    <submittedName>
        <fullName evidence="7">Vacuolar ATPase assembly integral membrane protein vma-21</fullName>
    </submittedName>
</protein>
<reference evidence="7 8" key="1">
    <citation type="journal article" date="2018" name="Sci. Rep.">
        <title>Genome sequence of the cauliflower mushroom Sparassis crispa (Hanabiratake) and its association with beneficial usage.</title>
        <authorList>
            <person name="Kiyama R."/>
            <person name="Furutani Y."/>
            <person name="Kawaguchi K."/>
            <person name="Nakanishi T."/>
        </authorList>
    </citation>
    <scope>NUCLEOTIDE SEQUENCE [LARGE SCALE GENOMIC DNA]</scope>
</reference>
<organism evidence="7 8">
    <name type="scientific">Sparassis crispa</name>
    <dbReference type="NCBI Taxonomy" id="139825"/>
    <lineage>
        <taxon>Eukaryota</taxon>
        <taxon>Fungi</taxon>
        <taxon>Dikarya</taxon>
        <taxon>Basidiomycota</taxon>
        <taxon>Agaricomycotina</taxon>
        <taxon>Agaricomycetes</taxon>
        <taxon>Polyporales</taxon>
        <taxon>Sparassidaceae</taxon>
        <taxon>Sparassis</taxon>
    </lineage>
</organism>
<proteinExistence type="predicted"/>
<evidence type="ECO:0000313" key="7">
    <source>
        <dbReference type="EMBL" id="GBE79736.1"/>
    </source>
</evidence>
<dbReference type="InterPro" id="IPR019013">
    <property type="entry name" value="Vma21"/>
</dbReference>
<dbReference type="GO" id="GO:0070072">
    <property type="term" value="P:vacuolar proton-transporting V-type ATPase complex assembly"/>
    <property type="evidence" value="ECO:0007669"/>
    <property type="project" value="InterPro"/>
</dbReference>
<dbReference type="Pfam" id="PF09446">
    <property type="entry name" value="VMA21"/>
    <property type="match status" value="1"/>
</dbReference>
<accession>A0A401GC20</accession>
<evidence type="ECO:0000256" key="6">
    <source>
        <dbReference type="SAM" id="Phobius"/>
    </source>
</evidence>
<dbReference type="AlphaFoldDB" id="A0A401GC20"/>
<keyword evidence="8" id="KW-1185">Reference proteome</keyword>
<dbReference type="FunCoup" id="A0A401GC20">
    <property type="interactions" value="77"/>
</dbReference>
<name>A0A401GC20_9APHY</name>
<dbReference type="OrthoDB" id="160405at2759"/>
<dbReference type="EMBL" id="BFAD01000002">
    <property type="protein sequence ID" value="GBE79736.1"/>
    <property type="molecule type" value="Genomic_DNA"/>
</dbReference>
<sequence length="93" mass="9734">MSEQVAVEKVSAQAAQQGGVLIKLILFSLSLAVAPLSAYFLSKDYLWAGNATYAAITAVAAANVVLVAYIIMSVLEESQAGPSVTTVESKKTR</sequence>
<dbReference type="InParanoid" id="A0A401GC20"/>
<evidence type="ECO:0000256" key="5">
    <source>
        <dbReference type="ARBA" id="ARBA00023329"/>
    </source>
</evidence>
<keyword evidence="4 6" id="KW-0472">Membrane</keyword>
<dbReference type="RefSeq" id="XP_027610649.1">
    <property type="nucleotide sequence ID" value="XM_027754848.1"/>
</dbReference>